<keyword evidence="2" id="KW-0560">Oxidoreductase</keyword>
<reference evidence="4 5" key="1">
    <citation type="submission" date="2024-01" db="EMBL/GenBank/DDBJ databases">
        <title>A draft genome for a cacao thread blight-causing isolate of Paramarasmius palmivorus.</title>
        <authorList>
            <person name="Baruah I.K."/>
            <person name="Bukari Y."/>
            <person name="Amoako-Attah I."/>
            <person name="Meinhardt L.W."/>
            <person name="Bailey B.A."/>
            <person name="Cohen S.P."/>
        </authorList>
    </citation>
    <scope>NUCLEOTIDE SEQUENCE [LARGE SCALE GENOMIC DNA]</scope>
    <source>
        <strain evidence="4 5">GH-12</strain>
    </source>
</reference>
<proteinExistence type="inferred from homology"/>
<evidence type="ECO:0000313" key="4">
    <source>
        <dbReference type="EMBL" id="KAK7025581.1"/>
    </source>
</evidence>
<dbReference type="EMBL" id="JAYKXP010000111">
    <property type="protein sequence ID" value="KAK7025581.1"/>
    <property type="molecule type" value="Genomic_DNA"/>
</dbReference>
<evidence type="ECO:0000256" key="1">
    <source>
        <dbReference type="ARBA" id="ARBA00007992"/>
    </source>
</evidence>
<evidence type="ECO:0000256" key="2">
    <source>
        <dbReference type="ARBA" id="ARBA00023002"/>
    </source>
</evidence>
<dbReference type="AlphaFoldDB" id="A0AAW0BGL9"/>
<evidence type="ECO:0000256" key="3">
    <source>
        <dbReference type="ARBA" id="ARBA00023033"/>
    </source>
</evidence>
<comment type="caution">
    <text evidence="4">The sequence shown here is derived from an EMBL/GenBank/DDBJ whole genome shotgun (WGS) entry which is preliminary data.</text>
</comment>
<name>A0AAW0BGL9_9AGAR</name>
<organism evidence="4 5">
    <name type="scientific">Paramarasmius palmivorus</name>
    <dbReference type="NCBI Taxonomy" id="297713"/>
    <lineage>
        <taxon>Eukaryota</taxon>
        <taxon>Fungi</taxon>
        <taxon>Dikarya</taxon>
        <taxon>Basidiomycota</taxon>
        <taxon>Agaricomycotina</taxon>
        <taxon>Agaricomycetes</taxon>
        <taxon>Agaricomycetidae</taxon>
        <taxon>Agaricales</taxon>
        <taxon>Marasmiineae</taxon>
        <taxon>Marasmiaceae</taxon>
        <taxon>Paramarasmius</taxon>
    </lineage>
</organism>
<dbReference type="Proteomes" id="UP001383192">
    <property type="component" value="Unassembled WGS sequence"/>
</dbReference>
<dbReference type="SUPFAM" id="SSF51905">
    <property type="entry name" value="FAD/NAD(P)-binding domain"/>
    <property type="match status" value="1"/>
</dbReference>
<dbReference type="PANTHER" id="PTHR13789">
    <property type="entry name" value="MONOOXYGENASE"/>
    <property type="match status" value="1"/>
</dbReference>
<keyword evidence="5" id="KW-1185">Reference proteome</keyword>
<sequence length="234" mass="26435">MENYKEVWGYEANMVHRQDLHKMLLTAATSPEGEGELVEVNADYICKRIDTEEGTATFANRESIKADMIIGADGIRSKVRTGLGVIPNMVSAPQTYFRCNVLTKDVKRLGLVDYSLDPATQIWGRIQSARLIFINSINKSFKIVMSSVSGRDVTSFYCFMPTGYALQHVSEGFKFKEVAVEEILVGAYKNCLHEDAKNLLKNSIEHMPRRPYLHKPYAHWVKGRLVFSGTPPIQ</sequence>
<comment type="similarity">
    <text evidence="1">Belongs to the paxM FAD-dependent monooxygenase family.</text>
</comment>
<dbReference type="Gene3D" id="3.30.9.10">
    <property type="entry name" value="D-Amino Acid Oxidase, subunit A, domain 2"/>
    <property type="match status" value="1"/>
</dbReference>
<evidence type="ECO:0008006" key="6">
    <source>
        <dbReference type="Google" id="ProtNLM"/>
    </source>
</evidence>
<keyword evidence="3" id="KW-0503">Monooxygenase</keyword>
<accession>A0AAW0BGL9</accession>
<dbReference type="GO" id="GO:0004497">
    <property type="term" value="F:monooxygenase activity"/>
    <property type="evidence" value="ECO:0007669"/>
    <property type="project" value="UniProtKB-KW"/>
</dbReference>
<dbReference type="PANTHER" id="PTHR13789:SF172">
    <property type="entry name" value="HYDROXYLASE, PUTATIVE (AFU_ORTHOLOGUE AFUA_1G12410)-RELATED"/>
    <property type="match status" value="1"/>
</dbReference>
<dbReference type="InterPro" id="IPR036188">
    <property type="entry name" value="FAD/NAD-bd_sf"/>
</dbReference>
<evidence type="ECO:0000313" key="5">
    <source>
        <dbReference type="Proteomes" id="UP001383192"/>
    </source>
</evidence>
<dbReference type="Gene3D" id="3.50.50.60">
    <property type="entry name" value="FAD/NAD(P)-binding domain"/>
    <property type="match status" value="1"/>
</dbReference>
<dbReference type="InterPro" id="IPR050493">
    <property type="entry name" value="FAD-dep_Monooxygenase_BioMet"/>
</dbReference>
<gene>
    <name evidence="4" type="ORF">VNI00_015874</name>
</gene>
<protein>
    <recommendedName>
        <fullName evidence="6">FAD-binding domain-containing protein</fullName>
    </recommendedName>
</protein>